<dbReference type="Gene3D" id="3.40.50.720">
    <property type="entry name" value="NAD(P)-binding Rossmann-like Domain"/>
    <property type="match status" value="1"/>
</dbReference>
<sequence length="338" mass="38457">MGFDIDFILSYVVFPLLRFPVPIAFACSKLYAIVVFSIWTLIINGFYWLELWFRSRGEQTWKSLNELHDPIVLITGGSNGLGRCIIHKLLRSYNNIKVINLDLDVQYWSEEARVINIECDLVNADGLELALKKIKLEYEDKINLLICNAGVRSRFNWFEDTPIDEMQRIMNINTWSTARILQAIIPRDNQRQLYIVTISSVLGILAPSKVASYAASKAAITALHNSMTNDFLVRGIGNIRTLLVLPGQIDTQMFDGFPPPRKFWAPIVCPAALAEAIIDHCENGLRGTLRTPLYSYFPEFLMGIPYLLQRFARNFSKMDNCLPIETISSKRSLASVDL</sequence>
<dbReference type="InterPro" id="IPR002347">
    <property type="entry name" value="SDR_fam"/>
</dbReference>
<dbReference type="PANTHER" id="PTHR24322:SF743">
    <property type="entry name" value="AER111WP"/>
    <property type="match status" value="1"/>
</dbReference>
<comment type="caution">
    <text evidence="2">The sequence shown here is derived from an EMBL/GenBank/DDBJ whole genome shotgun (WGS) entry which is preliminary data.</text>
</comment>
<dbReference type="Proteomes" id="UP000054886">
    <property type="component" value="Unassembled WGS sequence"/>
</dbReference>
<keyword evidence="1" id="KW-1133">Transmembrane helix</keyword>
<dbReference type="PANTHER" id="PTHR24322">
    <property type="entry name" value="PKSB"/>
    <property type="match status" value="1"/>
</dbReference>
<dbReference type="VEuPathDB" id="FungiDB:CAGL0J04774g"/>
<proteinExistence type="predicted"/>
<evidence type="ECO:0000313" key="2">
    <source>
        <dbReference type="EMBL" id="KTA97260.1"/>
    </source>
</evidence>
<dbReference type="InterPro" id="IPR036291">
    <property type="entry name" value="NAD(P)-bd_dom_sf"/>
</dbReference>
<dbReference type="AlphaFoldDB" id="A0A0W0CCY7"/>
<protein>
    <submittedName>
        <fullName evidence="2">Putative oxidoreductase TDA5</fullName>
    </submittedName>
</protein>
<keyword evidence="1" id="KW-0812">Transmembrane</keyword>
<evidence type="ECO:0000256" key="1">
    <source>
        <dbReference type="SAM" id="Phobius"/>
    </source>
</evidence>
<dbReference type="VEuPathDB" id="FungiDB:GVI51_J04609"/>
<dbReference type="EMBL" id="LLZZ01000043">
    <property type="protein sequence ID" value="KTB11046.1"/>
    <property type="molecule type" value="Genomic_DNA"/>
</dbReference>
<feature type="transmembrane region" description="Helical" evidence="1">
    <location>
        <begin position="31"/>
        <end position="53"/>
    </location>
</feature>
<dbReference type="PRINTS" id="PR00081">
    <property type="entry name" value="GDHRDH"/>
</dbReference>
<name>A0A0W0CCY7_CANGB</name>
<dbReference type="VEuPathDB" id="FungiDB:GWK60_J04587"/>
<dbReference type="GO" id="GO:0016616">
    <property type="term" value="F:oxidoreductase activity, acting on the CH-OH group of donors, NAD or NADP as acceptor"/>
    <property type="evidence" value="ECO:0007669"/>
    <property type="project" value="TreeGrafter"/>
</dbReference>
<gene>
    <name evidence="3" type="ORF">AO440_002970</name>
    <name evidence="2" type="ORF">AO440_005311</name>
</gene>
<dbReference type="OMA" id="MFKDVEP"/>
<evidence type="ECO:0000313" key="3">
    <source>
        <dbReference type="EMBL" id="KTB11046.1"/>
    </source>
</evidence>
<dbReference type="SUPFAM" id="SSF51735">
    <property type="entry name" value="NAD(P)-binding Rossmann-fold domains"/>
    <property type="match status" value="1"/>
</dbReference>
<reference evidence="2 4" key="1">
    <citation type="submission" date="2015-10" db="EMBL/GenBank/DDBJ databases">
        <title>Draft genomes sequences of Candida glabrata isolates 1A, 1B, 2A, 2B, 3A and 3B.</title>
        <authorList>
            <person name="Haavelsrud O.E."/>
            <person name="Gaustad P."/>
        </authorList>
    </citation>
    <scope>NUCLEOTIDE SEQUENCE [LARGE SCALE GENOMIC DNA]</scope>
    <source>
        <strain evidence="2">910700640</strain>
    </source>
</reference>
<accession>A0A0W0CCY7</accession>
<keyword evidence="1" id="KW-0472">Membrane</keyword>
<dbReference type="VEuPathDB" id="FungiDB:B1J91_J04774g"/>
<dbReference type="EMBL" id="LLZZ01000162">
    <property type="protein sequence ID" value="KTA97260.1"/>
    <property type="molecule type" value="Genomic_DNA"/>
</dbReference>
<feature type="transmembrane region" description="Helical" evidence="1">
    <location>
        <begin position="7"/>
        <end position="25"/>
    </location>
</feature>
<dbReference type="Pfam" id="PF00106">
    <property type="entry name" value="adh_short"/>
    <property type="match status" value="1"/>
</dbReference>
<evidence type="ECO:0000313" key="4">
    <source>
        <dbReference type="Proteomes" id="UP000054886"/>
    </source>
</evidence>
<organism evidence="2 4">
    <name type="scientific">Candida glabrata</name>
    <name type="common">Yeast</name>
    <name type="synonym">Torulopsis glabrata</name>
    <dbReference type="NCBI Taxonomy" id="5478"/>
    <lineage>
        <taxon>Eukaryota</taxon>
        <taxon>Fungi</taxon>
        <taxon>Dikarya</taxon>
        <taxon>Ascomycota</taxon>
        <taxon>Saccharomycotina</taxon>
        <taxon>Saccharomycetes</taxon>
        <taxon>Saccharomycetales</taxon>
        <taxon>Saccharomycetaceae</taxon>
        <taxon>Nakaseomyces</taxon>
    </lineage>
</organism>